<keyword evidence="6 8" id="KW-0472">Membrane</keyword>
<dbReference type="EMBL" id="FZOR01000040">
    <property type="protein sequence ID" value="SNT53697.1"/>
    <property type="molecule type" value="Genomic_DNA"/>
</dbReference>
<evidence type="ECO:0000313" key="10">
    <source>
        <dbReference type="EMBL" id="SNT53697.1"/>
    </source>
</evidence>
<evidence type="ECO:0000259" key="9">
    <source>
        <dbReference type="PROSITE" id="PS50850"/>
    </source>
</evidence>
<feature type="transmembrane region" description="Helical" evidence="8">
    <location>
        <begin position="184"/>
        <end position="204"/>
    </location>
</feature>
<dbReference type="SUPFAM" id="SSF103473">
    <property type="entry name" value="MFS general substrate transporter"/>
    <property type="match status" value="1"/>
</dbReference>
<dbReference type="AlphaFoldDB" id="A0A239NFF1"/>
<dbReference type="Proteomes" id="UP000198318">
    <property type="component" value="Unassembled WGS sequence"/>
</dbReference>
<feature type="transmembrane region" description="Helical" evidence="8">
    <location>
        <begin position="461"/>
        <end position="484"/>
    </location>
</feature>
<dbReference type="NCBIfam" id="TIGR00711">
    <property type="entry name" value="efflux_EmrB"/>
    <property type="match status" value="1"/>
</dbReference>
<feature type="transmembrane region" description="Helical" evidence="8">
    <location>
        <begin position="284"/>
        <end position="304"/>
    </location>
</feature>
<feature type="transmembrane region" description="Helical" evidence="8">
    <location>
        <begin position="216"/>
        <end position="234"/>
    </location>
</feature>
<dbReference type="Gene3D" id="1.20.1720.10">
    <property type="entry name" value="Multidrug resistance protein D"/>
    <property type="match status" value="1"/>
</dbReference>
<feature type="region of interest" description="Disordered" evidence="7">
    <location>
        <begin position="1"/>
        <end position="20"/>
    </location>
</feature>
<dbReference type="PRINTS" id="PR01036">
    <property type="entry name" value="TCRTETB"/>
</dbReference>
<keyword evidence="4 8" id="KW-0812">Transmembrane</keyword>
<evidence type="ECO:0000256" key="6">
    <source>
        <dbReference type="ARBA" id="ARBA00023136"/>
    </source>
</evidence>
<dbReference type="PANTHER" id="PTHR42718">
    <property type="entry name" value="MAJOR FACILITATOR SUPERFAMILY MULTIDRUG TRANSPORTER MFSC"/>
    <property type="match status" value="1"/>
</dbReference>
<dbReference type="OrthoDB" id="4325372at2"/>
<dbReference type="RefSeq" id="WP_089329752.1">
    <property type="nucleotide sequence ID" value="NZ_FZOR01000040.1"/>
</dbReference>
<keyword evidence="3" id="KW-1003">Cell membrane</keyword>
<evidence type="ECO:0000256" key="2">
    <source>
        <dbReference type="ARBA" id="ARBA00022448"/>
    </source>
</evidence>
<feature type="transmembrane region" description="Helical" evidence="8">
    <location>
        <begin position="316"/>
        <end position="336"/>
    </location>
</feature>
<proteinExistence type="predicted"/>
<feature type="transmembrane region" description="Helical" evidence="8">
    <location>
        <begin position="246"/>
        <end position="263"/>
    </location>
</feature>
<evidence type="ECO:0000256" key="8">
    <source>
        <dbReference type="SAM" id="Phobius"/>
    </source>
</evidence>
<gene>
    <name evidence="10" type="ORF">SAMN05443665_104064</name>
</gene>
<feature type="domain" description="Major facilitator superfamily (MFS) profile" evidence="9">
    <location>
        <begin position="30"/>
        <end position="488"/>
    </location>
</feature>
<feature type="transmembrane region" description="Helical" evidence="8">
    <location>
        <begin position="155"/>
        <end position="178"/>
    </location>
</feature>
<feature type="transmembrane region" description="Helical" evidence="8">
    <location>
        <begin position="423"/>
        <end position="441"/>
    </location>
</feature>
<dbReference type="InterPro" id="IPR011701">
    <property type="entry name" value="MFS"/>
</dbReference>
<feature type="transmembrane region" description="Helical" evidence="8">
    <location>
        <begin position="96"/>
        <end position="115"/>
    </location>
</feature>
<feature type="transmembrane region" description="Helical" evidence="8">
    <location>
        <begin position="380"/>
        <end position="402"/>
    </location>
</feature>
<evidence type="ECO:0000256" key="7">
    <source>
        <dbReference type="SAM" id="MobiDB-lite"/>
    </source>
</evidence>
<protein>
    <submittedName>
        <fullName evidence="10">Drug resistance transporter, EmrB/QacA subfamily</fullName>
    </submittedName>
</protein>
<feature type="transmembrane region" description="Helical" evidence="8">
    <location>
        <begin position="29"/>
        <end position="52"/>
    </location>
</feature>
<name>A0A239NFF1_9ACTN</name>
<feature type="transmembrane region" description="Helical" evidence="8">
    <location>
        <begin position="64"/>
        <end position="84"/>
    </location>
</feature>
<evidence type="ECO:0000313" key="11">
    <source>
        <dbReference type="Proteomes" id="UP000198318"/>
    </source>
</evidence>
<sequence>MSERTAAAGDAPRTKAPEGADRTARGLGIALALIVTLQLMVVVDTAIVNIALPDIQAELHFSPTGLAWVLSAYTLPFGGLLLLGGRLSDVFGHRRMFVLGVALFTIASLVGGIAQNSETLLAARAAQGIGAAFAAPGSLALIATNFPAGEARNKALGMFTMAAGFGMVLGLVLGGVLATASWRWVMFVNVPFGALITVLSHRYITESARNPARFDLSGALTSTIGMTSLVYGLIRAASNGWGDGQTRWSIGIAVVLLAAFVAIETRTRDAIMPLRLFADRTRSAAYFCMFLLPATMSSMFFFLSQFAQEVLRFSPLTAGLSFLPMAVTQLLAARYAPKLIPRMGSKNVALVGIVGTVAASLWLSRLSADSLYWVDVAGPTVLFGLGVGLCFMPLSAVILAGLPPQDAGAASGTLQTLQRVGGSLGIAILVTVYGTALRNAADDPDPALTAAQRAQEGLAHGIATAFLAGAVFAVLSLIVTLVFVKVRKPPAQT</sequence>
<keyword evidence="5 8" id="KW-1133">Transmembrane helix</keyword>
<feature type="transmembrane region" description="Helical" evidence="8">
    <location>
        <begin position="121"/>
        <end position="143"/>
    </location>
</feature>
<accession>A0A239NFF1</accession>
<evidence type="ECO:0000256" key="3">
    <source>
        <dbReference type="ARBA" id="ARBA00022475"/>
    </source>
</evidence>
<reference evidence="10 11" key="1">
    <citation type="submission" date="2017-06" db="EMBL/GenBank/DDBJ databases">
        <authorList>
            <person name="Kim H.J."/>
            <person name="Triplett B.A."/>
        </authorList>
    </citation>
    <scope>NUCLEOTIDE SEQUENCE [LARGE SCALE GENOMIC DNA]</scope>
    <source>
        <strain evidence="10 11">DSM 44715</strain>
    </source>
</reference>
<dbReference type="InterPro" id="IPR020846">
    <property type="entry name" value="MFS_dom"/>
</dbReference>
<evidence type="ECO:0000256" key="1">
    <source>
        <dbReference type="ARBA" id="ARBA00004651"/>
    </source>
</evidence>
<dbReference type="Gene3D" id="1.20.1250.20">
    <property type="entry name" value="MFS general substrate transporter like domains"/>
    <property type="match status" value="1"/>
</dbReference>
<dbReference type="Pfam" id="PF07690">
    <property type="entry name" value="MFS_1"/>
    <property type="match status" value="1"/>
</dbReference>
<dbReference type="PANTHER" id="PTHR42718:SF46">
    <property type="entry name" value="BLR6921 PROTEIN"/>
    <property type="match status" value="1"/>
</dbReference>
<evidence type="ECO:0000256" key="5">
    <source>
        <dbReference type="ARBA" id="ARBA00022989"/>
    </source>
</evidence>
<keyword evidence="2" id="KW-0813">Transport</keyword>
<dbReference type="GO" id="GO:0022857">
    <property type="term" value="F:transmembrane transporter activity"/>
    <property type="evidence" value="ECO:0007669"/>
    <property type="project" value="InterPro"/>
</dbReference>
<dbReference type="InterPro" id="IPR036259">
    <property type="entry name" value="MFS_trans_sf"/>
</dbReference>
<keyword evidence="11" id="KW-1185">Reference proteome</keyword>
<dbReference type="InterPro" id="IPR004638">
    <property type="entry name" value="EmrB-like"/>
</dbReference>
<dbReference type="GO" id="GO:0005886">
    <property type="term" value="C:plasma membrane"/>
    <property type="evidence" value="ECO:0007669"/>
    <property type="project" value="UniProtKB-SubCell"/>
</dbReference>
<dbReference type="PROSITE" id="PS50850">
    <property type="entry name" value="MFS"/>
    <property type="match status" value="1"/>
</dbReference>
<feature type="transmembrane region" description="Helical" evidence="8">
    <location>
        <begin position="348"/>
        <end position="368"/>
    </location>
</feature>
<organism evidence="10 11">
    <name type="scientific">Actinomadura meyerae</name>
    <dbReference type="NCBI Taxonomy" id="240840"/>
    <lineage>
        <taxon>Bacteria</taxon>
        <taxon>Bacillati</taxon>
        <taxon>Actinomycetota</taxon>
        <taxon>Actinomycetes</taxon>
        <taxon>Streptosporangiales</taxon>
        <taxon>Thermomonosporaceae</taxon>
        <taxon>Actinomadura</taxon>
    </lineage>
</organism>
<evidence type="ECO:0000256" key="4">
    <source>
        <dbReference type="ARBA" id="ARBA00022692"/>
    </source>
</evidence>
<dbReference type="CDD" id="cd17321">
    <property type="entry name" value="MFS_MMR_MDR_like"/>
    <property type="match status" value="1"/>
</dbReference>
<comment type="subcellular location">
    <subcellularLocation>
        <location evidence="1">Cell membrane</location>
        <topology evidence="1">Multi-pass membrane protein</topology>
    </subcellularLocation>
</comment>